<protein>
    <submittedName>
        <fullName evidence="3">WecB/TagA/CpsF family glycosyltransferase</fullName>
    </submittedName>
</protein>
<reference evidence="3 4" key="1">
    <citation type="journal article" date="2019" name="Nat. Microbiol.">
        <title>Mediterranean grassland soil C-N compound turnover is dependent on rainfall and depth, and is mediated by genomically divergent microorganisms.</title>
        <authorList>
            <person name="Diamond S."/>
            <person name="Andeer P.F."/>
            <person name="Li Z."/>
            <person name="Crits-Christoph A."/>
            <person name="Burstein D."/>
            <person name="Anantharaman K."/>
            <person name="Lane K.R."/>
            <person name="Thomas B.C."/>
            <person name="Pan C."/>
            <person name="Northen T.R."/>
            <person name="Banfield J.F."/>
        </authorList>
    </citation>
    <scope>NUCLEOTIDE SEQUENCE [LARGE SCALE GENOMIC DNA]</scope>
    <source>
        <strain evidence="3">NP_7</strain>
    </source>
</reference>
<organism evidence="3 4">
    <name type="scientific">Candidatus Segetimicrobium genomatis</name>
    <dbReference type="NCBI Taxonomy" id="2569760"/>
    <lineage>
        <taxon>Bacteria</taxon>
        <taxon>Bacillati</taxon>
        <taxon>Candidatus Sysuimicrobiota</taxon>
        <taxon>Candidatus Sysuimicrobiia</taxon>
        <taxon>Candidatus Sysuimicrobiales</taxon>
        <taxon>Candidatus Segetimicrobiaceae</taxon>
        <taxon>Candidatus Segetimicrobium</taxon>
    </lineage>
</organism>
<comment type="caution">
    <text evidence="3">The sequence shown here is derived from an EMBL/GenBank/DDBJ whole genome shotgun (WGS) entry which is preliminary data.</text>
</comment>
<keyword evidence="2 3" id="KW-0808">Transferase</keyword>
<keyword evidence="1" id="KW-0328">Glycosyltransferase</keyword>
<dbReference type="Pfam" id="PF03808">
    <property type="entry name" value="Glyco_tran_WecG"/>
    <property type="match status" value="1"/>
</dbReference>
<sequence>MWPPWGIRRAPLRPASRGTEWWTRSSRSIATPWREDETLSPGTSWGLPPRVAIGDLLLDNLDLSQAVAAVERAIAREARGYVVPMNVDLLLQYRESPAMRAACDGAALRVADGMPIVWAARLLGRPLPARVAGADLVPALCEMAAARGYTVFLLGGCTGVADQAAGLLAARFPGLRVAGTHTPPDRFAPDGTAALAAVRAVNASRPALLFVALGAPTQELWVHRHWERLDATVALCCGAALDFAAGRRSRAPIWLQRAGAEWAWRLAHEPGRLWRRYLVRDAAFMGIFLKEWWSARNRVCGK</sequence>
<evidence type="ECO:0000313" key="3">
    <source>
        <dbReference type="EMBL" id="TMI80064.1"/>
    </source>
</evidence>
<dbReference type="EMBL" id="VBAO01000244">
    <property type="protein sequence ID" value="TMI80064.1"/>
    <property type="molecule type" value="Genomic_DNA"/>
</dbReference>
<evidence type="ECO:0000313" key="4">
    <source>
        <dbReference type="Proteomes" id="UP000320048"/>
    </source>
</evidence>
<proteinExistence type="predicted"/>
<evidence type="ECO:0000256" key="1">
    <source>
        <dbReference type="ARBA" id="ARBA00022676"/>
    </source>
</evidence>
<dbReference type="PANTHER" id="PTHR34136">
    <property type="match status" value="1"/>
</dbReference>
<dbReference type="Proteomes" id="UP000320048">
    <property type="component" value="Unassembled WGS sequence"/>
</dbReference>
<dbReference type="InterPro" id="IPR004629">
    <property type="entry name" value="WecG_TagA_CpsF"/>
</dbReference>
<name>A0A537J938_9BACT</name>
<dbReference type="CDD" id="cd06533">
    <property type="entry name" value="Glyco_transf_WecG_TagA"/>
    <property type="match status" value="1"/>
</dbReference>
<dbReference type="GO" id="GO:0016758">
    <property type="term" value="F:hexosyltransferase activity"/>
    <property type="evidence" value="ECO:0007669"/>
    <property type="project" value="TreeGrafter"/>
</dbReference>
<dbReference type="PANTHER" id="PTHR34136:SF1">
    <property type="entry name" value="UDP-N-ACETYL-D-MANNOSAMINURONIC ACID TRANSFERASE"/>
    <property type="match status" value="1"/>
</dbReference>
<dbReference type="AlphaFoldDB" id="A0A537J938"/>
<evidence type="ECO:0000256" key="2">
    <source>
        <dbReference type="ARBA" id="ARBA00022679"/>
    </source>
</evidence>
<accession>A0A537J938</accession>
<dbReference type="NCBIfam" id="TIGR00696">
    <property type="entry name" value="wecG_tagA_cpsF"/>
    <property type="match status" value="1"/>
</dbReference>
<gene>
    <name evidence="3" type="ORF">E6H04_09330</name>
</gene>